<evidence type="ECO:0000256" key="1">
    <source>
        <dbReference type="SAM" id="MobiDB-lite"/>
    </source>
</evidence>
<proteinExistence type="predicted"/>
<comment type="caution">
    <text evidence="2">The sequence shown here is derived from an EMBL/GenBank/DDBJ whole genome shotgun (WGS) entry which is preliminary data.</text>
</comment>
<feature type="region of interest" description="Disordered" evidence="1">
    <location>
        <begin position="1"/>
        <end position="50"/>
    </location>
</feature>
<keyword evidence="3" id="KW-1185">Reference proteome</keyword>
<evidence type="ECO:0000313" key="3">
    <source>
        <dbReference type="Proteomes" id="UP001500212"/>
    </source>
</evidence>
<gene>
    <name evidence="2" type="ORF">GCM10023195_56170</name>
</gene>
<reference evidence="3" key="1">
    <citation type="journal article" date="2019" name="Int. J. Syst. Evol. Microbiol.">
        <title>The Global Catalogue of Microorganisms (GCM) 10K type strain sequencing project: providing services to taxonomists for standard genome sequencing and annotation.</title>
        <authorList>
            <consortium name="The Broad Institute Genomics Platform"/>
            <consortium name="The Broad Institute Genome Sequencing Center for Infectious Disease"/>
            <person name="Wu L."/>
            <person name="Ma J."/>
        </authorList>
    </citation>
    <scope>NUCLEOTIDE SEQUENCE [LARGE SCALE GENOMIC DNA]</scope>
    <source>
        <strain evidence="3">JCM 17938</strain>
    </source>
</reference>
<dbReference type="EMBL" id="BAABHJ010000022">
    <property type="protein sequence ID" value="GAA4613021.1"/>
    <property type="molecule type" value="Genomic_DNA"/>
</dbReference>
<accession>A0ABP8TT74</accession>
<feature type="compositionally biased region" description="Low complexity" evidence="1">
    <location>
        <begin position="1"/>
        <end position="31"/>
    </location>
</feature>
<protein>
    <submittedName>
        <fullName evidence="2">Uncharacterized protein</fullName>
    </submittedName>
</protein>
<organism evidence="2 3">
    <name type="scientific">Actinoallomurus liliacearum</name>
    <dbReference type="NCBI Taxonomy" id="1080073"/>
    <lineage>
        <taxon>Bacteria</taxon>
        <taxon>Bacillati</taxon>
        <taxon>Actinomycetota</taxon>
        <taxon>Actinomycetes</taxon>
        <taxon>Streptosporangiales</taxon>
        <taxon>Thermomonosporaceae</taxon>
        <taxon>Actinoallomurus</taxon>
    </lineage>
</organism>
<evidence type="ECO:0000313" key="2">
    <source>
        <dbReference type="EMBL" id="GAA4613021.1"/>
    </source>
</evidence>
<name>A0ABP8TT74_9ACTN</name>
<dbReference type="Proteomes" id="UP001500212">
    <property type="component" value="Unassembled WGS sequence"/>
</dbReference>
<sequence>MVEVAAEAGTAGENRADAAASPMAADPAAAAGLRRPNGIEKDMTRCLSGR</sequence>